<reference evidence="2 3" key="1">
    <citation type="journal article" date="2017" name="Gigascience">
        <title>Genome sequence of the small brown planthopper, Laodelphax striatellus.</title>
        <authorList>
            <person name="Zhu J."/>
            <person name="Jiang F."/>
            <person name="Wang X."/>
            <person name="Yang P."/>
            <person name="Bao Y."/>
            <person name="Zhao W."/>
            <person name="Wang W."/>
            <person name="Lu H."/>
            <person name="Wang Q."/>
            <person name="Cui N."/>
            <person name="Li J."/>
            <person name="Chen X."/>
            <person name="Luo L."/>
            <person name="Yu J."/>
            <person name="Kang L."/>
            <person name="Cui F."/>
        </authorList>
    </citation>
    <scope>NUCLEOTIDE SEQUENCE [LARGE SCALE GENOMIC DNA]</scope>
    <source>
        <strain evidence="2">Lst14</strain>
    </source>
</reference>
<proteinExistence type="predicted"/>
<gene>
    <name evidence="2" type="ORF">LSTR_LSTR009699</name>
</gene>
<name>A0A482WUJ3_LAOST</name>
<evidence type="ECO:0000313" key="2">
    <source>
        <dbReference type="EMBL" id="RZF37174.1"/>
    </source>
</evidence>
<sequence length="407" mass="45780">MVSNAEYPGHSISRTGIRTVILLQVLCGICSGSLFNMNEEQTLLDGVEKSESKTSPPHTPQNDFIQTPPSCPNLRNPFTFFSEKSYQTRNVHPISGDEKEGIFTELPFLNSKSTSNFPKNDFSDNYINKARFGQSPFINQSSKMFYQYQKPGQPPVKMVCYYNSNNGLGNYYICRGKGGDSSRSSYFQSPKNYAGVQNTLKNALTKNQGSAEKKNATSCPKTKFPGATSICKEDLSLIMDTLSPIYDWSQQEHREVSDIDRYECLINLIDRLKCRIADEKNKYLASLSESTGSKLEKSVTDSQEINEKLKISSLSKPLDEQNVDGLRSVELGEGSPQTPTLTKKNEESKLFDLDPVQCENSDENLTCLKIIKRQVYNTKCDCGYPLKKNGRCPCGSWPSNQRRYYGI</sequence>
<evidence type="ECO:0000256" key="1">
    <source>
        <dbReference type="SAM" id="MobiDB-lite"/>
    </source>
</evidence>
<dbReference type="Proteomes" id="UP000291343">
    <property type="component" value="Unassembled WGS sequence"/>
</dbReference>
<evidence type="ECO:0000313" key="3">
    <source>
        <dbReference type="Proteomes" id="UP000291343"/>
    </source>
</evidence>
<accession>A0A482WUJ3</accession>
<dbReference type="AlphaFoldDB" id="A0A482WUJ3"/>
<dbReference type="InParanoid" id="A0A482WUJ3"/>
<organism evidence="2 3">
    <name type="scientific">Laodelphax striatellus</name>
    <name type="common">Small brown planthopper</name>
    <name type="synonym">Delphax striatella</name>
    <dbReference type="NCBI Taxonomy" id="195883"/>
    <lineage>
        <taxon>Eukaryota</taxon>
        <taxon>Metazoa</taxon>
        <taxon>Ecdysozoa</taxon>
        <taxon>Arthropoda</taxon>
        <taxon>Hexapoda</taxon>
        <taxon>Insecta</taxon>
        <taxon>Pterygota</taxon>
        <taxon>Neoptera</taxon>
        <taxon>Paraneoptera</taxon>
        <taxon>Hemiptera</taxon>
        <taxon>Auchenorrhyncha</taxon>
        <taxon>Fulgoroidea</taxon>
        <taxon>Delphacidae</taxon>
        <taxon>Criomorphinae</taxon>
        <taxon>Laodelphax</taxon>
    </lineage>
</organism>
<dbReference type="OrthoDB" id="10396025at2759"/>
<feature type="compositionally biased region" description="Polar residues" evidence="1">
    <location>
        <begin position="53"/>
        <end position="68"/>
    </location>
</feature>
<keyword evidence="3" id="KW-1185">Reference proteome</keyword>
<dbReference type="EMBL" id="QKKF02025202">
    <property type="protein sequence ID" value="RZF37174.1"/>
    <property type="molecule type" value="Genomic_DNA"/>
</dbReference>
<comment type="caution">
    <text evidence="2">The sequence shown here is derived from an EMBL/GenBank/DDBJ whole genome shotgun (WGS) entry which is preliminary data.</text>
</comment>
<feature type="region of interest" description="Disordered" evidence="1">
    <location>
        <begin position="46"/>
        <end position="70"/>
    </location>
</feature>
<protein>
    <submittedName>
        <fullName evidence="2">Uncharacterized protein</fullName>
    </submittedName>
</protein>